<evidence type="ECO:0000256" key="3">
    <source>
        <dbReference type="ARBA" id="ARBA00022692"/>
    </source>
</evidence>
<dbReference type="Pfam" id="PF06963">
    <property type="entry name" value="FPN1"/>
    <property type="match status" value="1"/>
</dbReference>
<protein>
    <recommendedName>
        <fullName evidence="6">Solute carrier family 40 member</fullName>
    </recommendedName>
</protein>
<evidence type="ECO:0000256" key="1">
    <source>
        <dbReference type="ARBA" id="ARBA00004141"/>
    </source>
</evidence>
<keyword evidence="3" id="KW-0812">Transmembrane</keyword>
<evidence type="ECO:0000313" key="7">
    <source>
        <dbReference type="EMBL" id="KAG0327166.1"/>
    </source>
</evidence>
<organism evidence="7 8">
    <name type="scientific">Dissophora globulifera</name>
    <dbReference type="NCBI Taxonomy" id="979702"/>
    <lineage>
        <taxon>Eukaryota</taxon>
        <taxon>Fungi</taxon>
        <taxon>Fungi incertae sedis</taxon>
        <taxon>Mucoromycota</taxon>
        <taxon>Mortierellomycotina</taxon>
        <taxon>Mortierellomycetes</taxon>
        <taxon>Mortierellales</taxon>
        <taxon>Mortierellaceae</taxon>
        <taxon>Dissophora</taxon>
    </lineage>
</organism>
<dbReference type="PANTHER" id="PTHR11660:SF57">
    <property type="entry name" value="SOLUTE CARRIER FAMILY 40 MEMBER"/>
    <property type="match status" value="1"/>
</dbReference>
<dbReference type="InterPro" id="IPR009716">
    <property type="entry name" value="Ferroportin-1"/>
</dbReference>
<keyword evidence="4" id="KW-1133">Transmembrane helix</keyword>
<dbReference type="AlphaFoldDB" id="A0A9P6RRK3"/>
<keyword evidence="2 6" id="KW-0813">Transport</keyword>
<evidence type="ECO:0000256" key="5">
    <source>
        <dbReference type="ARBA" id="ARBA00023136"/>
    </source>
</evidence>
<evidence type="ECO:0000256" key="4">
    <source>
        <dbReference type="ARBA" id="ARBA00022989"/>
    </source>
</evidence>
<sequence length="120" mass="13456">MPPEHQTGPRIMTPFAQLTVITSTPRLFRKCPRSPSTLSTRYGNTFDERTYEFASFFFIMEIFKTTLLPMSIYGFSTTVAGILFSTTVGSLVDSTPRLPGNQSSYGAQHKILTFLGLYLI</sequence>
<evidence type="ECO:0000256" key="6">
    <source>
        <dbReference type="RuleBase" id="RU365065"/>
    </source>
</evidence>
<comment type="subcellular location">
    <subcellularLocation>
        <location evidence="1 6">Membrane</location>
        <topology evidence="1 6">Multi-pass membrane protein</topology>
    </subcellularLocation>
</comment>
<dbReference type="GO" id="GO:0005381">
    <property type="term" value="F:iron ion transmembrane transporter activity"/>
    <property type="evidence" value="ECO:0007669"/>
    <property type="project" value="UniProtKB-UniRule"/>
</dbReference>
<comment type="function">
    <text evidence="6">May be involved in iron transport and iron homeostasis.</text>
</comment>
<evidence type="ECO:0000313" key="8">
    <source>
        <dbReference type="Proteomes" id="UP000738325"/>
    </source>
</evidence>
<keyword evidence="5" id="KW-0472">Membrane</keyword>
<dbReference type="EMBL" id="JAAAIP010000063">
    <property type="protein sequence ID" value="KAG0327166.1"/>
    <property type="molecule type" value="Genomic_DNA"/>
</dbReference>
<keyword evidence="6" id="KW-0406">Ion transport</keyword>
<keyword evidence="8" id="KW-1185">Reference proteome</keyword>
<dbReference type="OrthoDB" id="648861at2759"/>
<comment type="caution">
    <text evidence="7">The sequence shown here is derived from an EMBL/GenBank/DDBJ whole genome shotgun (WGS) entry which is preliminary data.</text>
</comment>
<dbReference type="GO" id="GO:0016020">
    <property type="term" value="C:membrane"/>
    <property type="evidence" value="ECO:0007669"/>
    <property type="project" value="UniProtKB-SubCell"/>
</dbReference>
<reference evidence="7" key="1">
    <citation type="journal article" date="2020" name="Fungal Divers.">
        <title>Resolving the Mortierellaceae phylogeny through synthesis of multi-gene phylogenetics and phylogenomics.</title>
        <authorList>
            <person name="Vandepol N."/>
            <person name="Liber J."/>
            <person name="Desiro A."/>
            <person name="Na H."/>
            <person name="Kennedy M."/>
            <person name="Barry K."/>
            <person name="Grigoriev I.V."/>
            <person name="Miller A.N."/>
            <person name="O'Donnell K."/>
            <person name="Stajich J.E."/>
            <person name="Bonito G."/>
        </authorList>
    </citation>
    <scope>NUCLEOTIDE SEQUENCE</scope>
    <source>
        <strain evidence="7">REB-010B</strain>
    </source>
</reference>
<dbReference type="Proteomes" id="UP000738325">
    <property type="component" value="Unassembled WGS sequence"/>
</dbReference>
<evidence type="ECO:0000256" key="2">
    <source>
        <dbReference type="ARBA" id="ARBA00022448"/>
    </source>
</evidence>
<proteinExistence type="inferred from homology"/>
<gene>
    <name evidence="7" type="ORF">BGZ99_008256</name>
</gene>
<comment type="similarity">
    <text evidence="6">Belongs to the ferroportin (FP) (TC 2.A.100) family. SLC40A subfamily.</text>
</comment>
<dbReference type="PANTHER" id="PTHR11660">
    <property type="entry name" value="SOLUTE CARRIER FAMILY 40 MEMBER"/>
    <property type="match status" value="1"/>
</dbReference>
<name>A0A9P6RRK3_9FUNG</name>
<accession>A0A9P6RRK3</accession>